<feature type="region of interest" description="Disordered" evidence="1">
    <location>
        <begin position="1"/>
        <end position="44"/>
    </location>
</feature>
<evidence type="ECO:0000313" key="2">
    <source>
        <dbReference type="EMBL" id="CAI9173663.1"/>
    </source>
</evidence>
<sequence length="172" mass="18684">MEPPPTRRRLAPGDGFVRRPEPRRQAPPPPPPAGRPRALASQNRVPVWPGPSACLHPKPRDWGVGVIRLLCCHRRCRNRLRAPVAPALRLPGARAVGAARGHRPREAAAVCAYLSPVLLRRGGGAVWRRHRWAALAVLPAAAAASVSRCCCCCRRGRCLRRGGGGAFPVRLR</sequence>
<gene>
    <name evidence="2" type="ORF">MRATA1EN1_LOCUS22625</name>
</gene>
<protein>
    <submittedName>
        <fullName evidence="2">Uncharacterized protein</fullName>
    </submittedName>
</protein>
<keyword evidence="3" id="KW-1185">Reference proteome</keyword>
<proteinExistence type="predicted"/>
<dbReference type="EMBL" id="OX460345">
    <property type="protein sequence ID" value="CAI9173663.1"/>
    <property type="molecule type" value="Genomic_DNA"/>
</dbReference>
<evidence type="ECO:0000256" key="1">
    <source>
        <dbReference type="SAM" id="MobiDB-lite"/>
    </source>
</evidence>
<reference evidence="2" key="1">
    <citation type="submission" date="2023-04" db="EMBL/GenBank/DDBJ databases">
        <authorList>
            <consortium name="ELIXIR-Norway"/>
        </authorList>
    </citation>
    <scope>NUCLEOTIDE SEQUENCE [LARGE SCALE GENOMIC DNA]</scope>
</reference>
<feature type="compositionally biased region" description="Pro residues" evidence="1">
    <location>
        <begin position="25"/>
        <end position="34"/>
    </location>
</feature>
<organism evidence="2 3">
    <name type="scientific">Rangifer tarandus platyrhynchus</name>
    <name type="common">Svalbard reindeer</name>
    <dbReference type="NCBI Taxonomy" id="3082113"/>
    <lineage>
        <taxon>Eukaryota</taxon>
        <taxon>Metazoa</taxon>
        <taxon>Chordata</taxon>
        <taxon>Craniata</taxon>
        <taxon>Vertebrata</taxon>
        <taxon>Euteleostomi</taxon>
        <taxon>Mammalia</taxon>
        <taxon>Eutheria</taxon>
        <taxon>Laurasiatheria</taxon>
        <taxon>Artiodactyla</taxon>
        <taxon>Ruminantia</taxon>
        <taxon>Pecora</taxon>
        <taxon>Cervidae</taxon>
        <taxon>Odocoileinae</taxon>
        <taxon>Rangifer</taxon>
    </lineage>
</organism>
<dbReference type="Proteomes" id="UP001176941">
    <property type="component" value="Chromosome 34"/>
</dbReference>
<name>A0ABN8ZIA4_RANTA</name>
<accession>A0ABN8ZIA4</accession>
<evidence type="ECO:0000313" key="3">
    <source>
        <dbReference type="Proteomes" id="UP001176941"/>
    </source>
</evidence>
<feature type="compositionally biased region" description="Basic residues" evidence="1">
    <location>
        <begin position="1"/>
        <end position="10"/>
    </location>
</feature>